<evidence type="ECO:0000313" key="3">
    <source>
        <dbReference type="EMBL" id="KAK4537005.1"/>
    </source>
</evidence>
<comment type="caution">
    <text evidence="3">The sequence shown here is derived from an EMBL/GenBank/DDBJ whole genome shotgun (WGS) entry which is preliminary data.</text>
</comment>
<dbReference type="EMBL" id="JANCYW010000010">
    <property type="protein sequence ID" value="KAK4537005.1"/>
    <property type="molecule type" value="Genomic_DNA"/>
</dbReference>
<keyword evidence="4" id="KW-1185">Reference proteome</keyword>
<evidence type="ECO:0000313" key="4">
    <source>
        <dbReference type="Proteomes" id="UP001301350"/>
    </source>
</evidence>
<reference evidence="3 4" key="1">
    <citation type="submission" date="2022-07" db="EMBL/GenBank/DDBJ databases">
        <title>Genome-wide signatures of adaptation to extreme environments.</title>
        <authorList>
            <person name="Cho C.H."/>
            <person name="Yoon H.S."/>
        </authorList>
    </citation>
    <scope>NUCLEOTIDE SEQUENCE [LARGE SCALE GENOMIC DNA]</scope>
    <source>
        <strain evidence="3 4">DBV 063 E5</strain>
    </source>
</reference>
<evidence type="ECO:0000256" key="1">
    <source>
        <dbReference type="ARBA" id="ARBA00023239"/>
    </source>
</evidence>
<dbReference type="Proteomes" id="UP001301350">
    <property type="component" value="Unassembled WGS sequence"/>
</dbReference>
<dbReference type="Pfam" id="PF09367">
    <property type="entry name" value="CpeS"/>
    <property type="match status" value="1"/>
</dbReference>
<feature type="region of interest" description="Disordered" evidence="2">
    <location>
        <begin position="353"/>
        <end position="391"/>
    </location>
</feature>
<name>A0AAV9IXE4_CYACA</name>
<feature type="region of interest" description="Disordered" evidence="2">
    <location>
        <begin position="282"/>
        <end position="301"/>
    </location>
</feature>
<dbReference type="CDD" id="cd19433">
    <property type="entry name" value="lipocalin_CpcS-CpeS"/>
    <property type="match status" value="1"/>
</dbReference>
<dbReference type="InterPro" id="IPR018536">
    <property type="entry name" value="CpcS/CpeS"/>
</dbReference>
<dbReference type="HAMAP" id="MF_01459">
    <property type="entry name" value="Chrphore_lyase_CpxS"/>
    <property type="match status" value="1"/>
</dbReference>
<gene>
    <name evidence="3" type="ORF">CDCA_CDCA10G3030</name>
</gene>
<sequence>MFVLPWCQGVAGGRAGGVRGALVSGWTGRVCPARTKWIVRDERAVGAWQRWRGCTDGAADGRVDSRDGEGEEEIEVELPFAESQLLQHLKQAEEAEVEYQRAQAEDTSLRFTDAMDFFRLREGTWSSTRVTHHLAFKRDESGESAIRMHVLDKEDERLLELCAQHDSDPRHLLGGCSVSWNATLQWDQEGDNHQGVAVFALVSEPGSNGRRGKLLRDRGYAEVVPVAGDFELRDDGMLSMVTPYEGGEVNEHFKFETPDMMWRFSTVKRFGGFSNSSFAVERRVPASTAPADDGDDSGNDVERELNELGIDLNELRLFSTPTMTFKEAEEQQKQTSRFRIPLSARYGRLAQRYASETELDESKLPPSLRHRTSPPPSEPPPSPPPESSGDE</sequence>
<dbReference type="GO" id="GO:0016829">
    <property type="term" value="F:lyase activity"/>
    <property type="evidence" value="ECO:0007669"/>
    <property type="project" value="UniProtKB-KW"/>
</dbReference>
<protein>
    <submittedName>
        <fullName evidence="3">Uncharacterized protein</fullName>
    </submittedName>
</protein>
<feature type="compositionally biased region" description="Pro residues" evidence="2">
    <location>
        <begin position="373"/>
        <end position="391"/>
    </location>
</feature>
<proteinExistence type="inferred from homology"/>
<dbReference type="InterPro" id="IPR012674">
    <property type="entry name" value="Calycin"/>
</dbReference>
<organism evidence="3 4">
    <name type="scientific">Cyanidium caldarium</name>
    <name type="common">Red alga</name>
    <dbReference type="NCBI Taxonomy" id="2771"/>
    <lineage>
        <taxon>Eukaryota</taxon>
        <taxon>Rhodophyta</taxon>
        <taxon>Bangiophyceae</taxon>
        <taxon>Cyanidiales</taxon>
        <taxon>Cyanidiaceae</taxon>
        <taxon>Cyanidium</taxon>
    </lineage>
</organism>
<evidence type="ECO:0000256" key="2">
    <source>
        <dbReference type="SAM" id="MobiDB-lite"/>
    </source>
</evidence>
<keyword evidence="1" id="KW-0456">Lyase</keyword>
<dbReference type="AlphaFoldDB" id="A0AAV9IXE4"/>
<accession>A0AAV9IXE4</accession>
<dbReference type="Gene3D" id="2.40.128.20">
    <property type="match status" value="1"/>
</dbReference>